<feature type="region of interest" description="Disordered" evidence="1">
    <location>
        <begin position="594"/>
        <end position="618"/>
    </location>
</feature>
<accession>A0A7J5UIP2</accession>
<dbReference type="SMART" id="SM00460">
    <property type="entry name" value="TGc"/>
    <property type="match status" value="1"/>
</dbReference>
<evidence type="ECO:0000259" key="3">
    <source>
        <dbReference type="SMART" id="SM00460"/>
    </source>
</evidence>
<feature type="compositionally biased region" description="Basic and acidic residues" evidence="1">
    <location>
        <begin position="220"/>
        <end position="235"/>
    </location>
</feature>
<dbReference type="EMBL" id="WHJE01000251">
    <property type="protein sequence ID" value="KAE8762140.1"/>
    <property type="molecule type" value="Genomic_DNA"/>
</dbReference>
<sequence length="671" mass="69409">EAAGAAERAVLAVRSDRARWGQAGLAALTTAVASWPVTLLLREGSWVAPALVGLGVIAVTGALARAADRSGPAVVALQAGVTALVLSWILVPGYHWLGLPRLTAVGEAARLVGEGVATIRDEMVPVPARPGMVLVVVVAIALVGLAVDALAATRRSPALAGLPLLVVLTVSASGTGVALHPKYFLAAAAAWLLLVARQGVGEVRAWRRTGARAGGWGRADGGRADGGARGEEDPFSHDRAEVERGVAQGAQGYARWGRALGAAAVVLALLVPAALPHLPPTVLAQGLVRAAGQAQDGQVSFTDTLDLAADLASRSTRPVLRYRTDDPVGTPLRVAVSTTYDGRRWVPAAQDPPVQQGYPLPPGGIDVEHHSLTVFHNELRAPQVAVPANLTEADFGAIRWGMRPATGAVVVAERPESYGASYWRVLGTLPEGTGQGGPPLDADPATLEVDPASAPAVTALAQELAGRSTNQMQVAMAIQSYLRGSAFRYSLTLADPVPGPDGQPLDPITHFLETKVGYCVQFATAMVMMARAAGIPARLAVGFLPGEKGEDGARTVVAADAHAWPELYINGLGWTRYEPTPGARSGTAPIYRTPGAPIQPAPAPSPTAAAERPSMDTGLGDTPVLHQPSPWDTVRRFAAGAAAGVALTLLGALVPLAARWRRRAARRGAGD</sequence>
<gene>
    <name evidence="4" type="ORF">GB883_20910</name>
</gene>
<dbReference type="Gene3D" id="3.10.620.30">
    <property type="match status" value="1"/>
</dbReference>
<feature type="transmembrane region" description="Helical" evidence="2">
    <location>
        <begin position="158"/>
        <end position="177"/>
    </location>
</feature>
<feature type="transmembrane region" description="Helical" evidence="2">
    <location>
        <begin position="47"/>
        <end position="66"/>
    </location>
</feature>
<keyword evidence="5" id="KW-1185">Reference proteome</keyword>
<dbReference type="OrthoDB" id="9804023at2"/>
<dbReference type="AlphaFoldDB" id="A0A7J5UIP2"/>
<evidence type="ECO:0000313" key="4">
    <source>
        <dbReference type="EMBL" id="KAE8762140.1"/>
    </source>
</evidence>
<proteinExistence type="predicted"/>
<feature type="transmembrane region" description="Helical" evidence="2">
    <location>
        <begin position="73"/>
        <end position="91"/>
    </location>
</feature>
<evidence type="ECO:0000256" key="2">
    <source>
        <dbReference type="SAM" id="Phobius"/>
    </source>
</evidence>
<keyword evidence="2" id="KW-1133">Transmembrane helix</keyword>
<dbReference type="InterPro" id="IPR052901">
    <property type="entry name" value="Bact_TGase-like"/>
</dbReference>
<feature type="region of interest" description="Disordered" evidence="1">
    <location>
        <begin position="216"/>
        <end position="235"/>
    </location>
</feature>
<feature type="transmembrane region" description="Helical" evidence="2">
    <location>
        <begin position="131"/>
        <end position="151"/>
    </location>
</feature>
<feature type="transmembrane region" description="Helical" evidence="2">
    <location>
        <begin position="23"/>
        <end position="41"/>
    </location>
</feature>
<dbReference type="SUPFAM" id="SSF54001">
    <property type="entry name" value="Cysteine proteinases"/>
    <property type="match status" value="1"/>
</dbReference>
<feature type="transmembrane region" description="Helical" evidence="2">
    <location>
        <begin position="183"/>
        <end position="200"/>
    </location>
</feature>
<dbReference type="Pfam" id="PF01841">
    <property type="entry name" value="Transglut_core"/>
    <property type="match status" value="1"/>
</dbReference>
<dbReference type="RefSeq" id="WP_152359935.1">
    <property type="nucleotide sequence ID" value="NZ_WHJE01000251.1"/>
</dbReference>
<feature type="transmembrane region" description="Helical" evidence="2">
    <location>
        <begin position="637"/>
        <end position="658"/>
    </location>
</feature>
<dbReference type="PANTHER" id="PTHR42736">
    <property type="entry name" value="PROTEIN-GLUTAMINE GAMMA-GLUTAMYLTRANSFERASE"/>
    <property type="match status" value="1"/>
</dbReference>
<feature type="transmembrane region" description="Helical" evidence="2">
    <location>
        <begin position="259"/>
        <end position="278"/>
    </location>
</feature>
<keyword evidence="2" id="KW-0812">Transmembrane</keyword>
<evidence type="ECO:0000313" key="5">
    <source>
        <dbReference type="Proteomes" id="UP000451860"/>
    </source>
</evidence>
<dbReference type="Proteomes" id="UP000451860">
    <property type="component" value="Unassembled WGS sequence"/>
</dbReference>
<evidence type="ECO:0000256" key="1">
    <source>
        <dbReference type="SAM" id="MobiDB-lite"/>
    </source>
</evidence>
<dbReference type="InterPro" id="IPR038765">
    <property type="entry name" value="Papain-like_cys_pep_sf"/>
</dbReference>
<feature type="non-terminal residue" evidence="4">
    <location>
        <position position="671"/>
    </location>
</feature>
<dbReference type="Pfam" id="PF11992">
    <property type="entry name" value="TgpA_N"/>
    <property type="match status" value="1"/>
</dbReference>
<feature type="domain" description="Transglutaminase-like" evidence="3">
    <location>
        <begin position="511"/>
        <end position="581"/>
    </location>
</feature>
<feature type="non-terminal residue" evidence="4">
    <location>
        <position position="1"/>
    </location>
</feature>
<keyword evidence="2" id="KW-0472">Membrane</keyword>
<reference evidence="4 5" key="1">
    <citation type="submission" date="2019-10" db="EMBL/GenBank/DDBJ databases">
        <title>Georgenia wutianyii sp. nov. and Georgenia yuyongxinii sp. nov. isolated from plateau pika (Ochotona curzoniae) in the Qinghai-Tibet plateau of China.</title>
        <authorList>
            <person name="Tian Z."/>
        </authorList>
    </citation>
    <scope>NUCLEOTIDE SEQUENCE [LARGE SCALE GENOMIC DNA]</scope>
    <source>
        <strain evidence="4 5">DSM 21501</strain>
    </source>
</reference>
<comment type="caution">
    <text evidence="4">The sequence shown here is derived from an EMBL/GenBank/DDBJ whole genome shotgun (WGS) entry which is preliminary data.</text>
</comment>
<organism evidence="4 5">
    <name type="scientific">Georgenia thermotolerans</name>
    <dbReference type="NCBI Taxonomy" id="527326"/>
    <lineage>
        <taxon>Bacteria</taxon>
        <taxon>Bacillati</taxon>
        <taxon>Actinomycetota</taxon>
        <taxon>Actinomycetes</taxon>
        <taxon>Micrococcales</taxon>
        <taxon>Bogoriellaceae</taxon>
        <taxon>Georgenia</taxon>
    </lineage>
</organism>
<dbReference type="PANTHER" id="PTHR42736:SF1">
    <property type="entry name" value="PROTEIN-GLUTAMINE GAMMA-GLUTAMYLTRANSFERASE"/>
    <property type="match status" value="1"/>
</dbReference>
<dbReference type="InterPro" id="IPR002931">
    <property type="entry name" value="Transglutaminase-like"/>
</dbReference>
<name>A0A7J5UIP2_9MICO</name>
<protein>
    <recommendedName>
        <fullName evidence="3">Transglutaminase-like domain-containing protein</fullName>
    </recommendedName>
</protein>
<dbReference type="InterPro" id="IPR021878">
    <property type="entry name" value="TgpA_N"/>
</dbReference>